<feature type="transmembrane region" description="Helical" evidence="1">
    <location>
        <begin position="41"/>
        <end position="65"/>
    </location>
</feature>
<evidence type="ECO:0000256" key="1">
    <source>
        <dbReference type="SAM" id="Phobius"/>
    </source>
</evidence>
<keyword evidence="3" id="KW-1185">Reference proteome</keyword>
<keyword evidence="1" id="KW-0472">Membrane</keyword>
<reference evidence="2" key="2">
    <citation type="submission" date="2020-11" db="EMBL/GenBank/DDBJ databases">
        <authorList>
            <person name="McCartney M.A."/>
            <person name="Auch B."/>
            <person name="Kono T."/>
            <person name="Mallez S."/>
            <person name="Becker A."/>
            <person name="Gohl D.M."/>
            <person name="Silverstein K.A.T."/>
            <person name="Koren S."/>
            <person name="Bechman K.B."/>
            <person name="Herman A."/>
            <person name="Abrahante J.E."/>
            <person name="Garbe J."/>
        </authorList>
    </citation>
    <scope>NUCLEOTIDE SEQUENCE</scope>
    <source>
        <strain evidence="2">Duluth1</strain>
        <tissue evidence="2">Whole animal</tissue>
    </source>
</reference>
<name>A0A9D4E0V1_DREPO</name>
<accession>A0A9D4E0V1</accession>
<organism evidence="2 3">
    <name type="scientific">Dreissena polymorpha</name>
    <name type="common">Zebra mussel</name>
    <name type="synonym">Mytilus polymorpha</name>
    <dbReference type="NCBI Taxonomy" id="45954"/>
    <lineage>
        <taxon>Eukaryota</taxon>
        <taxon>Metazoa</taxon>
        <taxon>Spiralia</taxon>
        <taxon>Lophotrochozoa</taxon>
        <taxon>Mollusca</taxon>
        <taxon>Bivalvia</taxon>
        <taxon>Autobranchia</taxon>
        <taxon>Heteroconchia</taxon>
        <taxon>Euheterodonta</taxon>
        <taxon>Imparidentia</taxon>
        <taxon>Neoheterodontei</taxon>
        <taxon>Myida</taxon>
        <taxon>Dreissenoidea</taxon>
        <taxon>Dreissenidae</taxon>
        <taxon>Dreissena</taxon>
    </lineage>
</organism>
<reference evidence="2" key="1">
    <citation type="journal article" date="2019" name="bioRxiv">
        <title>The Genome of the Zebra Mussel, Dreissena polymorpha: A Resource for Invasive Species Research.</title>
        <authorList>
            <person name="McCartney M.A."/>
            <person name="Auch B."/>
            <person name="Kono T."/>
            <person name="Mallez S."/>
            <person name="Zhang Y."/>
            <person name="Obille A."/>
            <person name="Becker A."/>
            <person name="Abrahante J.E."/>
            <person name="Garbe J."/>
            <person name="Badalamenti J.P."/>
            <person name="Herman A."/>
            <person name="Mangelson H."/>
            <person name="Liachko I."/>
            <person name="Sullivan S."/>
            <person name="Sone E.D."/>
            <person name="Koren S."/>
            <person name="Silverstein K.A.T."/>
            <person name="Beckman K.B."/>
            <person name="Gohl D.M."/>
        </authorList>
    </citation>
    <scope>NUCLEOTIDE SEQUENCE</scope>
    <source>
        <strain evidence="2">Duluth1</strain>
        <tissue evidence="2">Whole animal</tissue>
    </source>
</reference>
<dbReference type="Proteomes" id="UP000828390">
    <property type="component" value="Unassembled WGS sequence"/>
</dbReference>
<protein>
    <submittedName>
        <fullName evidence="2">Uncharacterized protein</fullName>
    </submittedName>
</protein>
<keyword evidence="1" id="KW-1133">Transmembrane helix</keyword>
<evidence type="ECO:0000313" key="2">
    <source>
        <dbReference type="EMBL" id="KAH3770758.1"/>
    </source>
</evidence>
<gene>
    <name evidence="2" type="ORF">DPMN_172051</name>
</gene>
<dbReference type="AlphaFoldDB" id="A0A9D4E0V1"/>
<dbReference type="EMBL" id="JAIWYP010000009">
    <property type="protein sequence ID" value="KAH3770758.1"/>
    <property type="molecule type" value="Genomic_DNA"/>
</dbReference>
<proteinExistence type="predicted"/>
<sequence>MDEELHPLFQDMLRVTDGCWPGEYVSRPDYYFVTRQPALPVLFFALTILAAVLSNIGNFLVSCLFN</sequence>
<comment type="caution">
    <text evidence="2">The sequence shown here is derived from an EMBL/GenBank/DDBJ whole genome shotgun (WGS) entry which is preliminary data.</text>
</comment>
<keyword evidence="1" id="KW-0812">Transmembrane</keyword>
<evidence type="ECO:0000313" key="3">
    <source>
        <dbReference type="Proteomes" id="UP000828390"/>
    </source>
</evidence>